<dbReference type="GO" id="GO:0030036">
    <property type="term" value="P:actin cytoskeleton organization"/>
    <property type="evidence" value="ECO:0007669"/>
    <property type="project" value="TreeGrafter"/>
</dbReference>
<dbReference type="Gene3D" id="2.30.42.10">
    <property type="match status" value="1"/>
</dbReference>
<dbReference type="InterPro" id="IPR001478">
    <property type="entry name" value="PDZ"/>
</dbReference>
<evidence type="ECO:0000256" key="1">
    <source>
        <dbReference type="ARBA" id="ARBA00004496"/>
    </source>
</evidence>
<protein>
    <recommendedName>
        <fullName evidence="4">PDZ domain-containing protein</fullName>
    </recommendedName>
</protein>
<dbReference type="GO" id="GO:0001725">
    <property type="term" value="C:stress fiber"/>
    <property type="evidence" value="ECO:0007669"/>
    <property type="project" value="TreeGrafter"/>
</dbReference>
<dbReference type="Proteomes" id="UP000694420">
    <property type="component" value="Unplaced"/>
</dbReference>
<evidence type="ECO:0000259" key="4">
    <source>
        <dbReference type="PROSITE" id="PS50106"/>
    </source>
</evidence>
<evidence type="ECO:0000256" key="2">
    <source>
        <dbReference type="ARBA" id="ARBA00022490"/>
    </source>
</evidence>
<keyword evidence="3" id="KW-0862">Zinc</keyword>
<dbReference type="PANTHER" id="PTHR24214">
    <property type="entry name" value="PDZ AND LIM DOMAIN PROTEIN ZASP"/>
    <property type="match status" value="1"/>
</dbReference>
<evidence type="ECO:0000256" key="3">
    <source>
        <dbReference type="ARBA" id="ARBA00023038"/>
    </source>
</evidence>
<dbReference type="FunFam" id="2.30.42.10:FF:000055">
    <property type="entry name" value="PDZ and LIM domain protein 3"/>
    <property type="match status" value="1"/>
</dbReference>
<dbReference type="Ensembl" id="ENSNPET00000014138.1">
    <property type="protein sequence ID" value="ENSNPEP00000013802.1"/>
    <property type="gene ID" value="ENSNPEG00000010313.1"/>
</dbReference>
<dbReference type="PROSITE" id="PS50106">
    <property type="entry name" value="PDZ"/>
    <property type="match status" value="1"/>
</dbReference>
<dbReference type="GO" id="GO:0007507">
    <property type="term" value="P:heart development"/>
    <property type="evidence" value="ECO:0007669"/>
    <property type="project" value="TreeGrafter"/>
</dbReference>
<keyword evidence="3" id="KW-0440">LIM domain</keyword>
<dbReference type="GO" id="GO:0005912">
    <property type="term" value="C:adherens junction"/>
    <property type="evidence" value="ECO:0007669"/>
    <property type="project" value="TreeGrafter"/>
</dbReference>
<dbReference type="GO" id="GO:0051371">
    <property type="term" value="F:muscle alpha-actinin binding"/>
    <property type="evidence" value="ECO:0007669"/>
    <property type="project" value="TreeGrafter"/>
</dbReference>
<dbReference type="GO" id="GO:0030018">
    <property type="term" value="C:Z disc"/>
    <property type="evidence" value="ECO:0007669"/>
    <property type="project" value="TreeGrafter"/>
</dbReference>
<sequence>LGAMEGTAAMSVTVTLAGPAPWGFRISGGRDFGKPIARGKAAAGGLRPGDVIVSINGERAGAMLHVEARNRIKQSAGPLRLQLERWVLRSRRPPPRLPGRSLYCEKHAGLRYRGPPRPSAAHTQHGI</sequence>
<evidence type="ECO:0000313" key="6">
    <source>
        <dbReference type="Proteomes" id="UP000694420"/>
    </source>
</evidence>
<dbReference type="InterPro" id="IPR036034">
    <property type="entry name" value="PDZ_sf"/>
</dbReference>
<dbReference type="PANTHER" id="PTHR24214:SF1">
    <property type="entry name" value="PDZ AND LIM DOMAIN PROTEIN 2"/>
    <property type="match status" value="1"/>
</dbReference>
<dbReference type="Pfam" id="PF00595">
    <property type="entry name" value="PDZ"/>
    <property type="match status" value="1"/>
</dbReference>
<dbReference type="SUPFAM" id="SSF50156">
    <property type="entry name" value="PDZ domain-like"/>
    <property type="match status" value="1"/>
</dbReference>
<dbReference type="InterPro" id="IPR050604">
    <property type="entry name" value="PDZ-LIM_domain"/>
</dbReference>
<proteinExistence type="predicted"/>
<reference evidence="5" key="1">
    <citation type="submission" date="2025-08" db="UniProtKB">
        <authorList>
            <consortium name="Ensembl"/>
        </authorList>
    </citation>
    <scope>IDENTIFICATION</scope>
</reference>
<dbReference type="AlphaFoldDB" id="A0A8C6ZD15"/>
<organism evidence="5 6">
    <name type="scientific">Nothoprocta perdicaria</name>
    <name type="common">Chilean tinamou</name>
    <name type="synonym">Crypturus perdicarius</name>
    <dbReference type="NCBI Taxonomy" id="30464"/>
    <lineage>
        <taxon>Eukaryota</taxon>
        <taxon>Metazoa</taxon>
        <taxon>Chordata</taxon>
        <taxon>Craniata</taxon>
        <taxon>Vertebrata</taxon>
        <taxon>Euteleostomi</taxon>
        <taxon>Archelosauria</taxon>
        <taxon>Archosauria</taxon>
        <taxon>Dinosauria</taxon>
        <taxon>Saurischia</taxon>
        <taxon>Theropoda</taxon>
        <taxon>Coelurosauria</taxon>
        <taxon>Aves</taxon>
        <taxon>Palaeognathae</taxon>
        <taxon>Tinamiformes</taxon>
        <taxon>Tinamidae</taxon>
        <taxon>Nothoprocta</taxon>
    </lineage>
</organism>
<dbReference type="GO" id="GO:0061061">
    <property type="term" value="P:muscle structure development"/>
    <property type="evidence" value="ECO:0007669"/>
    <property type="project" value="TreeGrafter"/>
</dbReference>
<keyword evidence="2" id="KW-0963">Cytoplasm</keyword>
<feature type="domain" description="PDZ" evidence="4">
    <location>
        <begin position="11"/>
        <end position="87"/>
    </location>
</feature>
<dbReference type="GO" id="GO:0031941">
    <property type="term" value="C:filamentous actin"/>
    <property type="evidence" value="ECO:0007669"/>
    <property type="project" value="TreeGrafter"/>
</dbReference>
<dbReference type="GO" id="GO:0003779">
    <property type="term" value="F:actin binding"/>
    <property type="evidence" value="ECO:0007669"/>
    <property type="project" value="TreeGrafter"/>
</dbReference>
<name>A0A8C6ZD15_NOTPE</name>
<keyword evidence="6" id="KW-1185">Reference proteome</keyword>
<comment type="subcellular location">
    <subcellularLocation>
        <location evidence="1">Cytoplasm</location>
    </subcellularLocation>
</comment>
<keyword evidence="3" id="KW-0479">Metal-binding</keyword>
<dbReference type="SMART" id="SM00228">
    <property type="entry name" value="PDZ"/>
    <property type="match status" value="1"/>
</dbReference>
<reference evidence="5" key="2">
    <citation type="submission" date="2025-09" db="UniProtKB">
        <authorList>
            <consortium name="Ensembl"/>
        </authorList>
    </citation>
    <scope>IDENTIFICATION</scope>
</reference>
<evidence type="ECO:0000313" key="5">
    <source>
        <dbReference type="Ensembl" id="ENSNPEP00000013802.1"/>
    </source>
</evidence>
<accession>A0A8C6ZD15</accession>